<name>A0ABY8STK8_9BURK</name>
<evidence type="ECO:0000313" key="1">
    <source>
        <dbReference type="EMBL" id="WHS66382.1"/>
    </source>
</evidence>
<sequence>MRELKREPILTDTFESVNLFTPVPGSVYIYRVSSEDRSGHTGQWQQSCKDVQFIEVTTESVSGFQISGGEEEFFLRSAASLSRLLAPLGTGRVLYVDITGLSHPTWAALIRAAIAARMEVRAVYVEPYRYKRSAAPLEGQIYDLSARIAGIAPMPGFATISTTEESVFVPLLGFEGARFRHVIEQVQPSNERMVPVVGIPGFKPWYVFEAYMGNRAALEETSAWHHIEFVPANCPFSCFYLLQELAQYHPNSTLKVAMIGTKPHALGAVMFALTSPNRIELIYDNPIRKEGRTDGLDRLLVYHVGAITAGAGGNSMTTGVGRY</sequence>
<organism evidence="1 2">
    <name type="scientific">Comamonas resistens</name>
    <dbReference type="NCBI Taxonomy" id="3046670"/>
    <lineage>
        <taxon>Bacteria</taxon>
        <taxon>Pseudomonadati</taxon>
        <taxon>Pseudomonadota</taxon>
        <taxon>Betaproteobacteria</taxon>
        <taxon>Burkholderiales</taxon>
        <taxon>Comamonadaceae</taxon>
        <taxon>Comamonas</taxon>
    </lineage>
</organism>
<evidence type="ECO:0000313" key="2">
    <source>
        <dbReference type="Proteomes" id="UP001240697"/>
    </source>
</evidence>
<gene>
    <name evidence="1" type="ORF">QMY55_04340</name>
</gene>
<dbReference type="EMBL" id="CP125947">
    <property type="protein sequence ID" value="WHS66382.1"/>
    <property type="molecule type" value="Genomic_DNA"/>
</dbReference>
<accession>A0ABY8STK8</accession>
<keyword evidence="2" id="KW-1185">Reference proteome</keyword>
<dbReference type="Proteomes" id="UP001240697">
    <property type="component" value="Chromosome"/>
</dbReference>
<proteinExistence type="predicted"/>
<protein>
    <submittedName>
        <fullName evidence="1">Uncharacterized protein</fullName>
    </submittedName>
</protein>
<dbReference type="RefSeq" id="WP_283487473.1">
    <property type="nucleotide sequence ID" value="NZ_CP125947.1"/>
</dbReference>
<reference evidence="1 2" key="1">
    <citation type="submission" date="2023-05" db="EMBL/GenBank/DDBJ databases">
        <authorList>
            <person name="Yin Y."/>
            <person name="Lu Z."/>
        </authorList>
    </citation>
    <scope>NUCLEOTIDE SEQUENCE [LARGE SCALE GENOMIC DNA]</scope>
    <source>
        <strain evidence="1 2">ZM22</strain>
    </source>
</reference>